<dbReference type="RefSeq" id="WP_226543200.1">
    <property type="nucleotide sequence ID" value="NZ_CP129013.1"/>
</dbReference>
<accession>A0ABY9JSC6</accession>
<evidence type="ECO:0000313" key="2">
    <source>
        <dbReference type="Proteomes" id="UP001197974"/>
    </source>
</evidence>
<proteinExistence type="predicted"/>
<protein>
    <submittedName>
        <fullName evidence="1">Uncharacterized protein</fullName>
    </submittedName>
</protein>
<evidence type="ECO:0000313" key="1">
    <source>
        <dbReference type="EMBL" id="WLR42307.1"/>
    </source>
</evidence>
<keyword evidence="2" id="KW-1185">Reference proteome</keyword>
<dbReference type="Proteomes" id="UP001197974">
    <property type="component" value="Chromosome"/>
</dbReference>
<dbReference type="EMBL" id="CP129013">
    <property type="protein sequence ID" value="WLR42307.1"/>
    <property type="molecule type" value="Genomic_DNA"/>
</dbReference>
<reference evidence="1 2" key="1">
    <citation type="submission" date="2023-06" db="EMBL/GenBank/DDBJ databases">
        <title>Five Gram-positive bacteria isolated from mangrove sediments in Shenzhen, Guangdong, China.</title>
        <authorList>
            <person name="Yu S."/>
            <person name="Zheng W."/>
            <person name="Huang Y."/>
        </authorList>
    </citation>
    <scope>NUCLEOTIDE SEQUENCE [LARGE SCALE GENOMIC DNA]</scope>
    <source>
        <strain evidence="1 2">SaN35-3</strain>
    </source>
</reference>
<sequence>MFSVEKYADSVKKHLENHSDMLVRNLKKIFKYNFSSEVDLLEFTVYVDDNTFEFSIMMFLMDLNGDEVVYKGKDKTIFVSSTEILPEVKYCDIDESLLDDFYEFYDQNEDRFYTQEQLIFTKWFSQCWEKADGDTVKLPSYFAFPNDDRSYDLKNHQWVHDEKKWF</sequence>
<gene>
    <name evidence="1" type="ORF">LC087_16550</name>
</gene>
<name>A0ABY9JSC6_9BACI</name>
<organism evidence="1 2">
    <name type="scientific">Bacillus carboniphilus</name>
    <dbReference type="NCBI Taxonomy" id="86663"/>
    <lineage>
        <taxon>Bacteria</taxon>
        <taxon>Bacillati</taxon>
        <taxon>Bacillota</taxon>
        <taxon>Bacilli</taxon>
        <taxon>Bacillales</taxon>
        <taxon>Bacillaceae</taxon>
        <taxon>Bacillus</taxon>
    </lineage>
</organism>